<feature type="domain" description="Rad21/Rec8-like protein N-terminal" evidence="3">
    <location>
        <begin position="131"/>
        <end position="192"/>
    </location>
</feature>
<dbReference type="Proteomes" id="UP000030758">
    <property type="component" value="Unassembled WGS sequence"/>
</dbReference>
<dbReference type="GO" id="GO:0003682">
    <property type="term" value="F:chromatin binding"/>
    <property type="evidence" value="ECO:0007669"/>
    <property type="project" value="TreeGrafter"/>
</dbReference>
<dbReference type="PANTHER" id="PTHR12585:SF69">
    <property type="entry name" value="FI11703P"/>
    <property type="match status" value="1"/>
</dbReference>
<dbReference type="GO" id="GO:1990414">
    <property type="term" value="P:replication-born double-strand break repair via sister chromatid exchange"/>
    <property type="evidence" value="ECO:0007669"/>
    <property type="project" value="TreeGrafter"/>
</dbReference>
<evidence type="ECO:0000259" key="3">
    <source>
        <dbReference type="Pfam" id="PF04825"/>
    </source>
</evidence>
<dbReference type="PANTHER" id="PTHR12585">
    <property type="entry name" value="SCC1 / RAD21 FAMILY MEMBER"/>
    <property type="match status" value="1"/>
</dbReference>
<comment type="subcellular location">
    <subcellularLocation>
        <location evidence="1">Nucleus</location>
    </subcellularLocation>
</comment>
<dbReference type="AlphaFoldDB" id="A0A085N585"/>
<accession>A0A085N585</accession>
<name>A0A085N585_9BILA</name>
<organism evidence="4">
    <name type="scientific">Trichuris suis</name>
    <name type="common">pig whipworm</name>
    <dbReference type="NCBI Taxonomy" id="68888"/>
    <lineage>
        <taxon>Eukaryota</taxon>
        <taxon>Metazoa</taxon>
        <taxon>Ecdysozoa</taxon>
        <taxon>Nematoda</taxon>
        <taxon>Enoplea</taxon>
        <taxon>Dorylaimia</taxon>
        <taxon>Trichinellida</taxon>
        <taxon>Trichuridae</taxon>
        <taxon>Trichuris</taxon>
    </lineage>
</organism>
<sequence length="642" mass="72256">GLYLKFNNLYGVAYVAYSRRSSARSNSASLRAAATGTTLELIVHPVYWKRQLDFSLSFQIRRSRGVACPCGKTGGEVVINTQLPPTHRSRFLCDVAGDVLLVEHSGPKRWEIFCYLLRESANLAKSNVSHSELCKHIPSPDRVKSVERFSLYLCSQLMFGIVVIFNRKHEYLLRELEQILSKLRQISVRTLQLPILSSKIEQNDDQNILHDVQQRLERSLDKDQFSLEDTIDELPLNIESASSVDLVEFLSDLIPDFFGEASALEDFPLDLAEYGSLVKFTEIITVLSFRESQSMSIVDVHSSEEPLQTEELAKTVGAVSGETISNLNNENLSATIIAPKNAFDQFQTSTPVSFYLSAKPLRTHKKRMLHDRRTTLQSSVIRKQLDNYTSTVLPLQKVLGKEQDEESTSKDGWMKQPGMRILSWRLAERYQRTLHVPDLTELSRGDLVSEAPRNVGQQILEKPMVPEPFVDGVQSNTESSLEIQRGRTLDSTGILRNVGSSADEMVDSVRHSRGVGQVQSLDENFHSDVVGQLENLVAPDSTGITELIAYDRAEKCSLDNKVVESDNSRFDDQLLKKIYEMAKDKDYTTFADLCPREITTRKTAALVFNSLLALHSIGKLSIAQGEYMSDIRIWTSPDIGSR</sequence>
<evidence type="ECO:0000256" key="2">
    <source>
        <dbReference type="ARBA" id="ARBA00023242"/>
    </source>
</evidence>
<dbReference type="GO" id="GO:0005634">
    <property type="term" value="C:nucleus"/>
    <property type="evidence" value="ECO:0007669"/>
    <property type="project" value="UniProtKB-SubCell"/>
</dbReference>
<dbReference type="GO" id="GO:0007062">
    <property type="term" value="P:sister chromatid cohesion"/>
    <property type="evidence" value="ECO:0007669"/>
    <property type="project" value="InterPro"/>
</dbReference>
<dbReference type="InterPro" id="IPR006910">
    <property type="entry name" value="Rad21_Rec8_N"/>
</dbReference>
<dbReference type="EMBL" id="KL367553">
    <property type="protein sequence ID" value="KFD64631.1"/>
    <property type="molecule type" value="Genomic_DNA"/>
</dbReference>
<gene>
    <name evidence="4" type="ORF">M514_11236</name>
</gene>
<reference evidence="4" key="1">
    <citation type="journal article" date="2014" name="Nat. Genet.">
        <title>Genome and transcriptome of the porcine whipworm Trichuris suis.</title>
        <authorList>
            <person name="Jex A.R."/>
            <person name="Nejsum P."/>
            <person name="Schwarz E.M."/>
            <person name="Hu L."/>
            <person name="Young N.D."/>
            <person name="Hall R.S."/>
            <person name="Korhonen P.K."/>
            <person name="Liao S."/>
            <person name="Thamsborg S."/>
            <person name="Xia J."/>
            <person name="Xu P."/>
            <person name="Wang S."/>
            <person name="Scheerlinck J.P."/>
            <person name="Hofmann A."/>
            <person name="Sternberg P.W."/>
            <person name="Wang J."/>
            <person name="Gasser R.B."/>
        </authorList>
    </citation>
    <scope>NUCLEOTIDE SEQUENCE [LARGE SCALE GENOMIC DNA]</scope>
    <source>
        <strain evidence="4">DCEP-RM93F</strain>
    </source>
</reference>
<evidence type="ECO:0000256" key="1">
    <source>
        <dbReference type="ARBA" id="ARBA00004123"/>
    </source>
</evidence>
<proteinExistence type="predicted"/>
<dbReference type="InterPro" id="IPR039781">
    <property type="entry name" value="Rad21/Rec8-like"/>
</dbReference>
<feature type="non-terminal residue" evidence="4">
    <location>
        <position position="1"/>
    </location>
</feature>
<protein>
    <recommendedName>
        <fullName evidence="3">Rad21/Rec8-like protein N-terminal domain-containing protein</fullName>
    </recommendedName>
</protein>
<dbReference type="GO" id="GO:0008278">
    <property type="term" value="C:cohesin complex"/>
    <property type="evidence" value="ECO:0007669"/>
    <property type="project" value="InterPro"/>
</dbReference>
<keyword evidence="2" id="KW-0539">Nucleus</keyword>
<dbReference type="Pfam" id="PF04825">
    <property type="entry name" value="Rad21_Rec8_N"/>
    <property type="match status" value="1"/>
</dbReference>
<evidence type="ECO:0000313" key="4">
    <source>
        <dbReference type="EMBL" id="KFD64631.1"/>
    </source>
</evidence>